<proteinExistence type="predicted"/>
<dbReference type="InterPro" id="IPR029052">
    <property type="entry name" value="Metallo-depent_PP-like"/>
</dbReference>
<dbReference type="AlphaFoldDB" id="A0A371DXP0"/>
<dbReference type="Gene3D" id="3.60.21.10">
    <property type="match status" value="1"/>
</dbReference>
<evidence type="ECO:0000259" key="1">
    <source>
        <dbReference type="Pfam" id="PF00149"/>
    </source>
</evidence>
<dbReference type="EMBL" id="KZ857379">
    <property type="protein sequence ID" value="RDX57276.1"/>
    <property type="molecule type" value="Genomic_DNA"/>
</dbReference>
<dbReference type="STRING" id="139420.A0A371DXP0"/>
<accession>A0A371DXP0</accession>
<evidence type="ECO:0000313" key="3">
    <source>
        <dbReference type="Proteomes" id="UP000256964"/>
    </source>
</evidence>
<feature type="domain" description="Calcineurin-like phosphoesterase" evidence="1">
    <location>
        <begin position="99"/>
        <end position="197"/>
    </location>
</feature>
<dbReference type="InterPro" id="IPR004843">
    <property type="entry name" value="Calcineurin-like_PHP"/>
</dbReference>
<reference evidence="2 3" key="1">
    <citation type="journal article" date="2018" name="Biotechnol. Biofuels">
        <title>Integrative visual omics of the white-rot fungus Polyporus brumalis exposes the biotechnological potential of its oxidative enzymes for delignifying raw plant biomass.</title>
        <authorList>
            <person name="Miyauchi S."/>
            <person name="Rancon A."/>
            <person name="Drula E."/>
            <person name="Hage H."/>
            <person name="Chaduli D."/>
            <person name="Favel A."/>
            <person name="Grisel S."/>
            <person name="Henrissat B."/>
            <person name="Herpoel-Gimbert I."/>
            <person name="Ruiz-Duenas F.J."/>
            <person name="Chevret D."/>
            <person name="Hainaut M."/>
            <person name="Lin J."/>
            <person name="Wang M."/>
            <person name="Pangilinan J."/>
            <person name="Lipzen A."/>
            <person name="Lesage-Meessen L."/>
            <person name="Navarro D."/>
            <person name="Riley R."/>
            <person name="Grigoriev I.V."/>
            <person name="Zhou S."/>
            <person name="Raouche S."/>
            <person name="Rosso M.N."/>
        </authorList>
    </citation>
    <scope>NUCLEOTIDE SEQUENCE [LARGE SCALE GENOMIC DNA]</scope>
    <source>
        <strain evidence="2 3">BRFM 1820</strain>
    </source>
</reference>
<dbReference type="SUPFAM" id="SSF56300">
    <property type="entry name" value="Metallo-dependent phosphatases"/>
    <property type="match status" value="1"/>
</dbReference>
<gene>
    <name evidence="2" type="ORF">OH76DRAFT_27806</name>
</gene>
<evidence type="ECO:0000313" key="2">
    <source>
        <dbReference type="EMBL" id="RDX57276.1"/>
    </source>
</evidence>
<dbReference type="Pfam" id="PF00149">
    <property type="entry name" value="Metallophos"/>
    <property type="match status" value="1"/>
</dbReference>
<dbReference type="PANTHER" id="PTHR46546">
    <property type="entry name" value="SHEWANELLA-LIKE PROTEIN PHOSPHATASE 1"/>
    <property type="match status" value="1"/>
</dbReference>
<keyword evidence="3" id="KW-1185">Reference proteome</keyword>
<dbReference type="GO" id="GO:0016787">
    <property type="term" value="F:hydrolase activity"/>
    <property type="evidence" value="ECO:0007669"/>
    <property type="project" value="InterPro"/>
</dbReference>
<dbReference type="PANTHER" id="PTHR46546:SF4">
    <property type="entry name" value="SHEWANELLA-LIKE PROTEIN PHOSPHATASE 1"/>
    <property type="match status" value="1"/>
</dbReference>
<dbReference type="OrthoDB" id="5976022at2759"/>
<name>A0A371DXP0_9APHY</name>
<dbReference type="Proteomes" id="UP000256964">
    <property type="component" value="Unassembled WGS sequence"/>
</dbReference>
<protein>
    <submittedName>
        <fullName evidence="2">Metallo-dependent phosphatase</fullName>
    </submittedName>
</protein>
<organism evidence="2 3">
    <name type="scientific">Lentinus brumalis</name>
    <dbReference type="NCBI Taxonomy" id="2498619"/>
    <lineage>
        <taxon>Eukaryota</taxon>
        <taxon>Fungi</taxon>
        <taxon>Dikarya</taxon>
        <taxon>Basidiomycota</taxon>
        <taxon>Agaricomycotina</taxon>
        <taxon>Agaricomycetes</taxon>
        <taxon>Polyporales</taxon>
        <taxon>Polyporaceae</taxon>
        <taxon>Lentinus</taxon>
    </lineage>
</organism>
<sequence length="460" mass="51178">MPRVLTVLAVLIPVFSVLWVCRSFIPVFDLVASLPLSWPLAVHPDNENSQQAYDYGHSDDSGQKPLQASDFVDHHRPKHHEHVPVAAHTDSTKGQFTRKIVAVGDLHGDMPNALEVLQMAGVVDENGDWSGEVDFFVQTGDIIDRGDDTIKLYDWMDKLRDQASAVGGTVLSHLGNHEWMNVIGDWRGMLVLRSRLCSFLAWARRYQELQYVHASEIKTFGSVPARQEMLSTGRIGRSWATNYTTTSRLPLHPALGPPNTDYDPASPSLSDFPLSHAAISFVHGGLAPSYPDLTPFPSRINEISASLLHKLQHRTQPPPHPPYPYPGLPHDTTLAEQRLYGGDGPLWYRGWALDPEEKVCKEVDDVLKKTGTRRMVMGHTPDFQKIVSRCDGKIIIIDTGISHAYGGALSALSVTYTLTPNALNTLGEKIWTETEVVKALYLDREVVLAQDEREVVGDFD</sequence>